<keyword evidence="7" id="KW-0694">RNA-binding</keyword>
<dbReference type="Gene3D" id="3.40.50.620">
    <property type="entry name" value="HUPs"/>
    <property type="match status" value="1"/>
</dbReference>
<dbReference type="KEGG" id="cme:CYME_CMT380C"/>
<dbReference type="Pfam" id="PF20258">
    <property type="entry name" value="tRNA_Me_trans_C"/>
    <property type="match status" value="1"/>
</dbReference>
<feature type="domain" description="tRNA-specific 2-thiouridylase MnmA-like C-terminal" evidence="10">
    <location>
        <begin position="381"/>
        <end position="400"/>
    </location>
</feature>
<reference evidence="11 12" key="2">
    <citation type="journal article" date="2007" name="BMC Biol.">
        <title>A 100%-complete sequence reveals unusually simple genomic features in the hot-spring red alga Cyanidioschyzon merolae.</title>
        <authorList>
            <person name="Nozaki H."/>
            <person name="Takano H."/>
            <person name="Misumi O."/>
            <person name="Terasawa K."/>
            <person name="Matsuzaki M."/>
            <person name="Maruyama S."/>
            <person name="Nishida K."/>
            <person name="Yagisawa F."/>
            <person name="Yoshida Y."/>
            <person name="Fujiwara T."/>
            <person name="Takio S."/>
            <person name="Tamura K."/>
            <person name="Chung S.J."/>
            <person name="Nakamura S."/>
            <person name="Kuroiwa H."/>
            <person name="Tanaka K."/>
            <person name="Sato N."/>
            <person name="Kuroiwa T."/>
        </authorList>
    </citation>
    <scope>NUCLEOTIDE SEQUENCE [LARGE SCALE GENOMIC DNA]</scope>
    <source>
        <strain evidence="11 12">10D</strain>
    </source>
</reference>
<keyword evidence="12" id="KW-1185">Reference proteome</keyword>
<keyword evidence="6" id="KW-0819">tRNA processing</keyword>
<dbReference type="InterPro" id="IPR004506">
    <property type="entry name" value="MnmA-like"/>
</dbReference>
<dbReference type="GeneID" id="16998123"/>
<evidence type="ECO:0000256" key="3">
    <source>
        <dbReference type="ARBA" id="ARBA00011953"/>
    </source>
</evidence>
<evidence type="ECO:0000259" key="10">
    <source>
        <dbReference type="Pfam" id="PF20258"/>
    </source>
</evidence>
<dbReference type="OMA" id="RNVNWLV"/>
<dbReference type="CDD" id="cd01998">
    <property type="entry name" value="MnmA_TRMU-like"/>
    <property type="match status" value="1"/>
</dbReference>
<dbReference type="PANTHER" id="PTHR11933">
    <property type="entry name" value="TRNA 5-METHYLAMINOMETHYL-2-THIOURIDYLATE -METHYLTRANSFERASE"/>
    <property type="match status" value="1"/>
</dbReference>
<comment type="function">
    <text evidence="1">Catalyzes the 2-thiolation of uridine at the wobble position (U34) of mitochondrial tRNA(Lys), tRNA(Glu) and tRNA(Gln). Required for the formation of 5-taurinomethyl-2-thiouridine (tm5s2U) of mitochondrial tRNA(Lys), tRNA(Glu), and tRNA(Gln) at the wobble position. ATP is required to activate the C2 atom of the wobble base.</text>
</comment>
<dbReference type="RefSeq" id="XP_005539366.1">
    <property type="nucleotide sequence ID" value="XM_005539309.1"/>
</dbReference>
<evidence type="ECO:0000256" key="6">
    <source>
        <dbReference type="ARBA" id="ARBA00022694"/>
    </source>
</evidence>
<dbReference type="AlphaFoldDB" id="M1V7S6"/>
<evidence type="ECO:0000256" key="1">
    <source>
        <dbReference type="ARBA" id="ARBA00003986"/>
    </source>
</evidence>
<dbReference type="GO" id="GO:0061708">
    <property type="term" value="F:tRNA-5-taurinomethyluridine 2-sulfurtransferase"/>
    <property type="evidence" value="ECO:0007669"/>
    <property type="project" value="UniProtKB-EC"/>
</dbReference>
<dbReference type="HOGENOM" id="CLU_035188_1_0_1"/>
<name>M1V7S6_CYAM1</name>
<dbReference type="OrthoDB" id="3685at2759"/>
<protein>
    <recommendedName>
        <fullName evidence="3">tRNA-5-taurinomethyluridine 2-sulfurtransferase</fullName>
        <ecNumber evidence="3">2.8.1.14</ecNumber>
    </recommendedName>
</protein>
<comment type="catalytic activity">
    <reaction evidence="9">
        <text>5-taurinomethyluridine(34) in tRNA + S-sulfanyl-L-cysteinyl-[protein] + AH2 + ATP = 5-taurinomethyl-2-thiouridine(34) in tRNA + L-cysteinyl-[protein] + A + AMP + diphosphate + H(+)</text>
        <dbReference type="Rhea" id="RHEA:47040"/>
        <dbReference type="Rhea" id="RHEA-COMP:10131"/>
        <dbReference type="Rhea" id="RHEA-COMP:11726"/>
        <dbReference type="Rhea" id="RHEA-COMP:11732"/>
        <dbReference type="Rhea" id="RHEA-COMP:11733"/>
        <dbReference type="ChEBI" id="CHEBI:13193"/>
        <dbReference type="ChEBI" id="CHEBI:15378"/>
        <dbReference type="ChEBI" id="CHEBI:17499"/>
        <dbReference type="ChEBI" id="CHEBI:29950"/>
        <dbReference type="ChEBI" id="CHEBI:30616"/>
        <dbReference type="ChEBI" id="CHEBI:33019"/>
        <dbReference type="ChEBI" id="CHEBI:61963"/>
        <dbReference type="ChEBI" id="CHEBI:87171"/>
        <dbReference type="ChEBI" id="CHEBI:87172"/>
        <dbReference type="ChEBI" id="CHEBI:456215"/>
        <dbReference type="EC" id="2.8.1.14"/>
    </reaction>
</comment>
<dbReference type="Pfam" id="PF03054">
    <property type="entry name" value="tRNA_Me_trans"/>
    <property type="match status" value="1"/>
</dbReference>
<keyword evidence="5" id="KW-0808">Transferase</keyword>
<accession>M1V7S6</accession>
<dbReference type="Gene3D" id="2.40.30.10">
    <property type="entry name" value="Translation factors"/>
    <property type="match status" value="1"/>
</dbReference>
<comment type="similarity">
    <text evidence="2">Belongs to the MnmA/TRMU family.</text>
</comment>
<dbReference type="InterPro" id="IPR014729">
    <property type="entry name" value="Rossmann-like_a/b/a_fold"/>
</dbReference>
<dbReference type="Gramene" id="CMT380CT">
    <property type="protein sequence ID" value="CMT380CT"/>
    <property type="gene ID" value="CMT380C"/>
</dbReference>
<evidence type="ECO:0000256" key="2">
    <source>
        <dbReference type="ARBA" id="ARBA00006191"/>
    </source>
</evidence>
<dbReference type="GO" id="GO:0000049">
    <property type="term" value="F:tRNA binding"/>
    <property type="evidence" value="ECO:0007669"/>
    <property type="project" value="UniProtKB-KW"/>
</dbReference>
<dbReference type="EMBL" id="AP006502">
    <property type="protein sequence ID" value="BAM83330.1"/>
    <property type="molecule type" value="Genomic_DNA"/>
</dbReference>
<evidence type="ECO:0000256" key="8">
    <source>
        <dbReference type="ARBA" id="ARBA00023157"/>
    </source>
</evidence>
<dbReference type="SUPFAM" id="SSF52402">
    <property type="entry name" value="Adenine nucleotide alpha hydrolases-like"/>
    <property type="match status" value="1"/>
</dbReference>
<evidence type="ECO:0000256" key="7">
    <source>
        <dbReference type="ARBA" id="ARBA00022884"/>
    </source>
</evidence>
<gene>
    <name evidence="11" type="ORF">CYME_CMT380C</name>
</gene>
<organism evidence="11 12">
    <name type="scientific">Cyanidioschyzon merolae (strain NIES-3377 / 10D)</name>
    <name type="common">Unicellular red alga</name>
    <dbReference type="NCBI Taxonomy" id="280699"/>
    <lineage>
        <taxon>Eukaryota</taxon>
        <taxon>Rhodophyta</taxon>
        <taxon>Bangiophyceae</taxon>
        <taxon>Cyanidiales</taxon>
        <taxon>Cyanidiaceae</taxon>
        <taxon>Cyanidioschyzon</taxon>
    </lineage>
</organism>
<proteinExistence type="inferred from homology"/>
<dbReference type="eggNOG" id="KOG2805">
    <property type="taxonomic scope" value="Eukaryota"/>
</dbReference>
<evidence type="ECO:0000313" key="11">
    <source>
        <dbReference type="EMBL" id="BAM83330.1"/>
    </source>
</evidence>
<dbReference type="Proteomes" id="UP000007014">
    <property type="component" value="Chromosome 20"/>
</dbReference>
<keyword evidence="8" id="KW-1015">Disulfide bond</keyword>
<evidence type="ECO:0000313" key="12">
    <source>
        <dbReference type="Proteomes" id="UP000007014"/>
    </source>
</evidence>
<evidence type="ECO:0000256" key="5">
    <source>
        <dbReference type="ARBA" id="ARBA00022679"/>
    </source>
</evidence>
<evidence type="ECO:0000256" key="4">
    <source>
        <dbReference type="ARBA" id="ARBA00022555"/>
    </source>
</evidence>
<keyword evidence="4" id="KW-0820">tRNA-binding</keyword>
<dbReference type="PANTHER" id="PTHR11933:SF5">
    <property type="entry name" value="MITOCHONDRIAL TRNA-SPECIFIC 2-THIOURIDYLASE 1"/>
    <property type="match status" value="1"/>
</dbReference>
<dbReference type="EC" id="2.8.1.14" evidence="3"/>
<dbReference type="InterPro" id="IPR023382">
    <property type="entry name" value="MnmA-like_central_sf"/>
</dbReference>
<dbReference type="STRING" id="280699.M1V7S6"/>
<evidence type="ECO:0000256" key="9">
    <source>
        <dbReference type="ARBA" id="ARBA00049564"/>
    </source>
</evidence>
<dbReference type="Gene3D" id="2.30.30.280">
    <property type="entry name" value="Adenine nucleotide alpha hydrolases-like domains"/>
    <property type="match status" value="1"/>
</dbReference>
<sequence length="442" mass="49329">MQRFHGNLLKNRVGTSTDARGKSMIVALSGGVDSAVSAWLLQQAGYRVKGVFMRSWGTGDDAEDCTYRDDRLAARRVADFLRLDEFQEIDLRAEYWHSVFVPHLLEAYRRGLTPNPDLACNRYIKFGALLDVVAKRADILATGHYARCTGGQLYRALDRAKDQTYFLASIDPSALRKLHFPLGDWQKHEVRALARHLRLPNATRASSRGICFIGRHKSIASILDEFAPPGDFWPAVDIDTGRTLGRVSSYRTIGQRAGIGGLPQAFYVCDKDPARGIISVCAGRSHPALSCWGYEVEAFDLWNAWMEHQHLKESAGWLHRSFSFQAWYRQTPLSCLIRRLEADSLATSNDRAQPRVRVAAMPPQRLLVLVPGRSASAPVTAPGQAVVIYDEDQCVGGGFVRRLIRNAAEIPHWTVAKELFSTVPACKFSANTDARSWASSER</sequence>
<dbReference type="GO" id="GO:0002143">
    <property type="term" value="P:tRNA wobble position uridine thiolation"/>
    <property type="evidence" value="ECO:0007669"/>
    <property type="project" value="TreeGrafter"/>
</dbReference>
<dbReference type="InterPro" id="IPR046885">
    <property type="entry name" value="MnmA-like_C"/>
</dbReference>
<reference evidence="11 12" key="1">
    <citation type="journal article" date="2004" name="Nature">
        <title>Genome sequence of the ultrasmall unicellular red alga Cyanidioschyzon merolae 10D.</title>
        <authorList>
            <person name="Matsuzaki M."/>
            <person name="Misumi O."/>
            <person name="Shin-i T."/>
            <person name="Maruyama S."/>
            <person name="Takahara M."/>
            <person name="Miyagishima S."/>
            <person name="Mori T."/>
            <person name="Nishida K."/>
            <person name="Yagisawa F."/>
            <person name="Nishida K."/>
            <person name="Yoshida Y."/>
            <person name="Nishimura Y."/>
            <person name="Nakao S."/>
            <person name="Kobayashi T."/>
            <person name="Momoyama Y."/>
            <person name="Higashiyama T."/>
            <person name="Minoda A."/>
            <person name="Sano M."/>
            <person name="Nomoto H."/>
            <person name="Oishi K."/>
            <person name="Hayashi H."/>
            <person name="Ohta F."/>
            <person name="Nishizaka S."/>
            <person name="Haga S."/>
            <person name="Miura S."/>
            <person name="Morishita T."/>
            <person name="Kabeya Y."/>
            <person name="Terasawa K."/>
            <person name="Suzuki Y."/>
            <person name="Ishii Y."/>
            <person name="Asakawa S."/>
            <person name="Takano H."/>
            <person name="Ohta N."/>
            <person name="Kuroiwa H."/>
            <person name="Tanaka K."/>
            <person name="Shimizu N."/>
            <person name="Sugano S."/>
            <person name="Sato N."/>
            <person name="Nozaki H."/>
            <person name="Ogasawara N."/>
            <person name="Kohara Y."/>
            <person name="Kuroiwa T."/>
        </authorList>
    </citation>
    <scope>NUCLEOTIDE SEQUENCE [LARGE SCALE GENOMIC DNA]</scope>
    <source>
        <strain evidence="11 12">10D</strain>
    </source>
</reference>